<feature type="region of interest" description="Disordered" evidence="1">
    <location>
        <begin position="515"/>
        <end position="608"/>
    </location>
</feature>
<proteinExistence type="predicted"/>
<feature type="transmembrane region" description="Helical" evidence="2">
    <location>
        <begin position="61"/>
        <end position="84"/>
    </location>
</feature>
<feature type="compositionally biased region" description="Polar residues" evidence="1">
    <location>
        <begin position="583"/>
        <end position="599"/>
    </location>
</feature>
<keyword evidence="2" id="KW-1133">Transmembrane helix</keyword>
<feature type="region of interest" description="Disordered" evidence="1">
    <location>
        <begin position="273"/>
        <end position="292"/>
    </location>
</feature>
<feature type="compositionally biased region" description="Polar residues" evidence="1">
    <location>
        <begin position="544"/>
        <end position="553"/>
    </location>
</feature>
<dbReference type="EMBL" id="CACRTL010000003">
    <property type="protein sequence ID" value="VYT57864.1"/>
    <property type="molecule type" value="Genomic_DNA"/>
</dbReference>
<feature type="transmembrane region" description="Helical" evidence="2">
    <location>
        <begin position="410"/>
        <end position="431"/>
    </location>
</feature>
<keyword evidence="2" id="KW-0812">Transmembrane</keyword>
<reference evidence="3" key="1">
    <citation type="submission" date="2019-11" db="EMBL/GenBank/DDBJ databases">
        <authorList>
            <person name="Feng L."/>
        </authorList>
    </citation>
    <scope>NUCLEOTIDE SEQUENCE</scope>
    <source>
        <strain evidence="3">CramosumLFYP8</strain>
    </source>
</reference>
<organism evidence="3">
    <name type="scientific">Thomasclavelia ramosa</name>
    <dbReference type="NCBI Taxonomy" id="1547"/>
    <lineage>
        <taxon>Bacteria</taxon>
        <taxon>Bacillati</taxon>
        <taxon>Bacillota</taxon>
        <taxon>Erysipelotrichia</taxon>
        <taxon>Erysipelotrichales</taxon>
        <taxon>Coprobacillaceae</taxon>
        <taxon>Thomasclavelia</taxon>
    </lineage>
</organism>
<protein>
    <recommendedName>
        <fullName evidence="4">Conjugal transfer protein TrbL</fullName>
    </recommendedName>
</protein>
<sequence length="662" mass="71481">MMMMGLFSGISEDVANFFRDFLWKLIEAEIDCVRNLINALVNGVLSFGILDNTWIQDGYKAAITLMFIILPAKIIYEFIFAMVREDDNASDVNKKLGGAIMGVMLAVSLSIVVPLANNLSINVSKALIGQQYSVGSSSNGNSWNDNSGTSLNNSSSASNDTNQKDLAKELVVSTLCAFGGMDRNNTTFSYVTNEDGVGMDIGAERFYDYITNSDGALAGYEGEPSENSGVRSSDNFFSKGIYNRWSFYYRWDVNGNGTDGSDDWDLLGSWDSSSSFPESSKSDGGYGSRSVPSNETQAKQAYEYICDHAGDYIWDFGYIGTMIGLAIFMILLFIITIEVAMRIIMIGFLYVIGPLCCLSLTNYQNPQAFTVWKNTILGIFFVNVTQIFMLQLLMNLAGDISKAGSGNSNVIASIALYFGTFSAIIGLPKYVQSMIGGYGQGIMESMQQLKGAVGGAWGMTGGAVLGAGRKVMGRHNDNTGHLTGGLRGAIMGNKHYGGQRVGGLANRTRAMRDGLFGKQEQQKKDAQSGNRSGNEEYNYRAGLNSDTGDNVNSGGEDRSRMNANIGSFSNLGANNANDEKYSRTNVSSGTSANKNSKVNARSGGLLGRDGVANRTYNAGKSFINNPTKTTRKAVNGMANVIGVRGTGPRNWNKGNSENENKK</sequence>
<evidence type="ECO:0000256" key="1">
    <source>
        <dbReference type="SAM" id="MobiDB-lite"/>
    </source>
</evidence>
<feature type="region of interest" description="Disordered" evidence="1">
    <location>
        <begin position="139"/>
        <end position="161"/>
    </location>
</feature>
<feature type="transmembrane region" description="Helical" evidence="2">
    <location>
        <begin position="316"/>
        <end position="336"/>
    </location>
</feature>
<feature type="compositionally biased region" description="Polar residues" evidence="1">
    <location>
        <begin position="561"/>
        <end position="576"/>
    </location>
</feature>
<feature type="transmembrane region" description="Helical" evidence="2">
    <location>
        <begin position="343"/>
        <end position="363"/>
    </location>
</feature>
<accession>A0A6N2XTZ7</accession>
<name>A0A6N2XTZ7_9FIRM</name>
<dbReference type="InterPro" id="IPR046084">
    <property type="entry name" value="TrbL_4"/>
</dbReference>
<feature type="transmembrane region" description="Helical" evidence="2">
    <location>
        <begin position="96"/>
        <end position="116"/>
    </location>
</feature>
<dbReference type="AlphaFoldDB" id="A0A6N2XTZ7"/>
<dbReference type="RefSeq" id="WP_118249145.1">
    <property type="nucleotide sequence ID" value="NZ_CACRTL010000003.1"/>
</dbReference>
<keyword evidence="2" id="KW-0472">Membrane</keyword>
<evidence type="ECO:0000313" key="3">
    <source>
        <dbReference type="EMBL" id="VYT57864.1"/>
    </source>
</evidence>
<feature type="region of interest" description="Disordered" evidence="1">
    <location>
        <begin position="641"/>
        <end position="662"/>
    </location>
</feature>
<feature type="transmembrane region" description="Helical" evidence="2">
    <location>
        <begin position="375"/>
        <end position="398"/>
    </location>
</feature>
<evidence type="ECO:0008006" key="4">
    <source>
        <dbReference type="Google" id="ProtNLM"/>
    </source>
</evidence>
<dbReference type="Pfam" id="PF19597">
    <property type="entry name" value="TrbL_4"/>
    <property type="match status" value="1"/>
</dbReference>
<gene>
    <name evidence="3" type="ORF">CRLFYP8_00546</name>
</gene>
<evidence type="ECO:0000256" key="2">
    <source>
        <dbReference type="SAM" id="Phobius"/>
    </source>
</evidence>